<dbReference type="Proteomes" id="UP000002729">
    <property type="component" value="Unassembled WGS sequence"/>
</dbReference>
<dbReference type="InParanoid" id="F0YJK1"/>
<reference evidence="2 3" key="1">
    <citation type="journal article" date="2011" name="Proc. Natl. Acad. Sci. U.S.A.">
        <title>Niche of harmful alga Aureococcus anophagefferens revealed through ecogenomics.</title>
        <authorList>
            <person name="Gobler C.J."/>
            <person name="Berry D.L."/>
            <person name="Dyhrman S.T."/>
            <person name="Wilhelm S.W."/>
            <person name="Salamov A."/>
            <person name="Lobanov A.V."/>
            <person name="Zhang Y."/>
            <person name="Collier J.L."/>
            <person name="Wurch L.L."/>
            <person name="Kustka A.B."/>
            <person name="Dill B.D."/>
            <person name="Shah M."/>
            <person name="VerBerkmoes N.C."/>
            <person name="Kuo A."/>
            <person name="Terry A."/>
            <person name="Pangilinan J."/>
            <person name="Lindquist E.A."/>
            <person name="Lucas S."/>
            <person name="Paulsen I.T."/>
            <person name="Hattenrath-Lehmann T.K."/>
            <person name="Talmage S.C."/>
            <person name="Walker E.A."/>
            <person name="Koch F."/>
            <person name="Burson A.M."/>
            <person name="Marcoval M.A."/>
            <person name="Tang Y.Z."/>
            <person name="Lecleir G.R."/>
            <person name="Coyne K.J."/>
            <person name="Berg G.M."/>
            <person name="Bertrand E.M."/>
            <person name="Saito M.A."/>
            <person name="Gladyshev V.N."/>
            <person name="Grigoriev I.V."/>
        </authorList>
    </citation>
    <scope>NUCLEOTIDE SEQUENCE [LARGE SCALE GENOMIC DNA]</scope>
    <source>
        <strain evidence="3">CCMP 1984</strain>
    </source>
</reference>
<dbReference type="EMBL" id="GL833148">
    <property type="protein sequence ID" value="EGB04668.1"/>
    <property type="molecule type" value="Genomic_DNA"/>
</dbReference>
<dbReference type="AlphaFoldDB" id="F0YJK1"/>
<dbReference type="InterPro" id="IPR000742">
    <property type="entry name" value="EGF"/>
</dbReference>
<sequence>MYNAALDYGPDQTAGQVYSGDGFGPVYKNWEAEFLMMCICDWGTMGPECGTRMCPKGFDPLKTSAVFYREINVTTNATAVGAGLNGTFVMTFDGFSFEFDANATLFDDAACEVAWESLDNVEQVTCRRGDLNAAWGATYNIQFLAWPAIPMQNNVFHHEGNPPLSSFTCDASNVMAWPDAAALCQIEDVVNSDIYEYQFCSGRGTCDFTTGSCSCYTNFEGVACGSSVTASSKDDVDILLLYATEGSFENTILKLDADANPTDAFNFLEIVSGGADTTMLTIEGDGDVTVAIGDVQVLTGELFLHSGLSVVDGGATITTGGLRVTAGGTTVDEGGLKVVGNTDLWGDVSAFNGSYFFYSNISGYGDSNIMEIRATQDAFAGAVLEVGADRNMSDSFDLFRITIDDGPLPREVFAVTGQGHTMIKRGGLSVTGTTTLKAGGLLVNAGGATITAGGLTVSNVGECHACLRSAFLRVNLSIEDDDNHS</sequence>
<accession>F0YJK1</accession>
<evidence type="ECO:0000313" key="3">
    <source>
        <dbReference type="Proteomes" id="UP000002729"/>
    </source>
</evidence>
<evidence type="ECO:0000313" key="2">
    <source>
        <dbReference type="EMBL" id="EGB04668.1"/>
    </source>
</evidence>
<keyword evidence="3" id="KW-1185">Reference proteome</keyword>
<evidence type="ECO:0000259" key="1">
    <source>
        <dbReference type="PROSITE" id="PS00022"/>
    </source>
</evidence>
<dbReference type="eggNOG" id="KOG1225">
    <property type="taxonomic scope" value="Eukaryota"/>
</dbReference>
<name>F0YJK1_AURAN</name>
<dbReference type="OMA" id="ECTCFNG"/>
<feature type="domain" description="EGF-like" evidence="1">
    <location>
        <begin position="213"/>
        <end position="224"/>
    </location>
</feature>
<gene>
    <name evidence="2" type="ORF">AURANDRAFT_67000</name>
</gene>
<protein>
    <recommendedName>
        <fullName evidence="1">EGF-like domain-containing protein</fullName>
    </recommendedName>
</protein>
<dbReference type="GeneID" id="20226035"/>
<dbReference type="KEGG" id="aaf:AURANDRAFT_67000"/>
<dbReference type="RefSeq" id="XP_009040582.1">
    <property type="nucleotide sequence ID" value="XM_009042334.1"/>
</dbReference>
<organism evidence="3">
    <name type="scientific">Aureococcus anophagefferens</name>
    <name type="common">Harmful bloom alga</name>
    <dbReference type="NCBI Taxonomy" id="44056"/>
    <lineage>
        <taxon>Eukaryota</taxon>
        <taxon>Sar</taxon>
        <taxon>Stramenopiles</taxon>
        <taxon>Ochrophyta</taxon>
        <taxon>Pelagophyceae</taxon>
        <taxon>Pelagomonadales</taxon>
        <taxon>Pelagomonadaceae</taxon>
        <taxon>Aureococcus</taxon>
    </lineage>
</organism>
<proteinExistence type="predicted"/>
<dbReference type="OrthoDB" id="6130531at2759"/>
<dbReference type="PROSITE" id="PS00022">
    <property type="entry name" value="EGF_1"/>
    <property type="match status" value="1"/>
</dbReference>